<evidence type="ECO:0000256" key="1">
    <source>
        <dbReference type="SAM" id="Phobius"/>
    </source>
</evidence>
<evidence type="ECO:0000259" key="2">
    <source>
        <dbReference type="Pfam" id="PF05569"/>
    </source>
</evidence>
<accession>A0ABY5PGY3</accession>
<keyword evidence="1" id="KW-1133">Transmembrane helix</keyword>
<evidence type="ECO:0000313" key="4">
    <source>
        <dbReference type="Proteomes" id="UP001058860"/>
    </source>
</evidence>
<dbReference type="CDD" id="cd07326">
    <property type="entry name" value="M56_BlaR1_MecR1_like"/>
    <property type="match status" value="1"/>
</dbReference>
<feature type="transmembrane region" description="Helical" evidence="1">
    <location>
        <begin position="7"/>
        <end position="33"/>
    </location>
</feature>
<keyword evidence="4" id="KW-1185">Reference proteome</keyword>
<keyword evidence="1" id="KW-0472">Membrane</keyword>
<evidence type="ECO:0000313" key="3">
    <source>
        <dbReference type="EMBL" id="UUY03946.1"/>
    </source>
</evidence>
<sequence length="297" mass="31214">MVDARRVFFAQAGVVAVGAAVTLVALLVSASRVRLDGSILRDTCATLLSGHDLLATAVLALGGLGLLVIVRTVWMLARLCAAHHRTCRRLPIVGSYRGACVVAGVRPQAFCGGLLAPRVYVTTGAVALLSNDEFDRVVAHERHHAARRDPLRVIAARSAACGLFFLPVLRDLQREYARLAEIAADEAAASRPADRRALAAALLVFDRCGAGIEPERVDHLCGVRARAAVPLRSMAMAAITSSVVLAASVFVTFSAAADSIALLTVTPHALLIIAVGVLLVAGAGWALRRRGWAALLT</sequence>
<feature type="transmembrane region" description="Helical" evidence="1">
    <location>
        <begin position="269"/>
        <end position="287"/>
    </location>
</feature>
<keyword evidence="1" id="KW-0812">Transmembrane</keyword>
<feature type="domain" description="Peptidase M56" evidence="2">
    <location>
        <begin position="113"/>
        <end position="204"/>
    </location>
</feature>
<reference evidence="4" key="1">
    <citation type="submission" date="2021-11" db="EMBL/GenBank/DDBJ databases">
        <title>Cultivation dependent microbiological survey of springs from the worlds oldest radium mine currently devoted to the extraction of radon-saturated water.</title>
        <authorList>
            <person name="Kapinusova G."/>
            <person name="Smrhova T."/>
            <person name="Strejcek M."/>
            <person name="Suman J."/>
            <person name="Jani K."/>
            <person name="Pajer P."/>
            <person name="Uhlik O."/>
        </authorList>
    </citation>
    <scope>NUCLEOTIDE SEQUENCE [LARGE SCALE GENOMIC DNA]</scope>
    <source>
        <strain evidence="4">J379</strain>
    </source>
</reference>
<dbReference type="RefSeq" id="WP_353864445.1">
    <property type="nucleotide sequence ID" value="NZ_CP088295.1"/>
</dbReference>
<protein>
    <submittedName>
        <fullName evidence="3">M56 family metallopeptidase</fullName>
    </submittedName>
</protein>
<dbReference type="PANTHER" id="PTHR34978:SF3">
    <property type="entry name" value="SLR0241 PROTEIN"/>
    <property type="match status" value="1"/>
</dbReference>
<dbReference type="Proteomes" id="UP001058860">
    <property type="component" value="Chromosome"/>
</dbReference>
<dbReference type="Pfam" id="PF05569">
    <property type="entry name" value="Peptidase_M56"/>
    <property type="match status" value="1"/>
</dbReference>
<dbReference type="InterPro" id="IPR008756">
    <property type="entry name" value="Peptidase_M56"/>
</dbReference>
<dbReference type="EMBL" id="CP088295">
    <property type="protein sequence ID" value="UUY03946.1"/>
    <property type="molecule type" value="Genomic_DNA"/>
</dbReference>
<dbReference type="PANTHER" id="PTHR34978">
    <property type="entry name" value="POSSIBLE SENSOR-TRANSDUCER PROTEIN BLAR"/>
    <property type="match status" value="1"/>
</dbReference>
<dbReference type="Gene3D" id="3.30.2010.10">
    <property type="entry name" value="Metalloproteases ('zincins'), catalytic domain"/>
    <property type="match status" value="1"/>
</dbReference>
<proteinExistence type="predicted"/>
<organism evidence="3 4">
    <name type="scientific">Svornostia abyssi</name>
    <dbReference type="NCBI Taxonomy" id="2898438"/>
    <lineage>
        <taxon>Bacteria</taxon>
        <taxon>Bacillati</taxon>
        <taxon>Actinomycetota</taxon>
        <taxon>Thermoleophilia</taxon>
        <taxon>Solirubrobacterales</taxon>
        <taxon>Baekduiaceae</taxon>
        <taxon>Svornostia</taxon>
    </lineage>
</organism>
<feature type="transmembrane region" description="Helical" evidence="1">
    <location>
        <begin position="234"/>
        <end position="257"/>
    </location>
</feature>
<name>A0ABY5PGY3_9ACTN</name>
<dbReference type="InterPro" id="IPR052173">
    <property type="entry name" value="Beta-lactam_resp_regulator"/>
</dbReference>
<feature type="transmembrane region" description="Helical" evidence="1">
    <location>
        <begin position="53"/>
        <end position="76"/>
    </location>
</feature>
<gene>
    <name evidence="3" type="ORF">LRS13_25405</name>
</gene>